<dbReference type="HOGENOM" id="CLU_1474673_0_0_1"/>
<dbReference type="InParanoid" id="H2YJI6"/>
<proteinExistence type="predicted"/>
<evidence type="ECO:0000313" key="1">
    <source>
        <dbReference type="Ensembl" id="ENSCSAVP00000005485.1"/>
    </source>
</evidence>
<dbReference type="AlphaFoldDB" id="H2YJI6"/>
<evidence type="ECO:0000313" key="2">
    <source>
        <dbReference type="Proteomes" id="UP000007875"/>
    </source>
</evidence>
<keyword evidence="2" id="KW-1185">Reference proteome</keyword>
<dbReference type="Proteomes" id="UP000007875">
    <property type="component" value="Unassembled WGS sequence"/>
</dbReference>
<reference evidence="1" key="2">
    <citation type="submission" date="2025-08" db="UniProtKB">
        <authorList>
            <consortium name="Ensembl"/>
        </authorList>
    </citation>
    <scope>IDENTIFICATION</scope>
</reference>
<dbReference type="OMA" id="SCITATE"/>
<accession>H2YJI6</accession>
<sequence length="193" mass="21732">FRCKLEDSGTYRISAQNYKGEISSYATLVVRRYDGSKSGYYDIKSGYNLKKPSDYPDVEGLDVPEETPEKKQDSIFISCITATEVPEVKCSKVVSFAAPDAEKYESVLEMHIKGESPIEPIKVLRNIEDKQAGEDNNVRKSKPEVSNELGDFLSMEVNQLEPKRESSILGDVIIEDIVPVKSTHNIKDNDFEE</sequence>
<reference evidence="2" key="1">
    <citation type="submission" date="2003-08" db="EMBL/GenBank/DDBJ databases">
        <authorList>
            <person name="Birren B."/>
            <person name="Nusbaum C."/>
            <person name="Abebe A."/>
            <person name="Abouelleil A."/>
            <person name="Adekoya E."/>
            <person name="Ait-zahra M."/>
            <person name="Allen N."/>
            <person name="Allen T."/>
            <person name="An P."/>
            <person name="Anderson M."/>
            <person name="Anderson S."/>
            <person name="Arachchi H."/>
            <person name="Armbruster J."/>
            <person name="Bachantsang P."/>
            <person name="Baldwin J."/>
            <person name="Barry A."/>
            <person name="Bayul T."/>
            <person name="Blitshsteyn B."/>
            <person name="Bloom T."/>
            <person name="Blye J."/>
            <person name="Boguslavskiy L."/>
            <person name="Borowsky M."/>
            <person name="Boukhgalter B."/>
            <person name="Brunache A."/>
            <person name="Butler J."/>
            <person name="Calixte N."/>
            <person name="Calvo S."/>
            <person name="Camarata J."/>
            <person name="Campo K."/>
            <person name="Chang J."/>
            <person name="Cheshatsang Y."/>
            <person name="Citroen M."/>
            <person name="Collymore A."/>
            <person name="Considine T."/>
            <person name="Cook A."/>
            <person name="Cooke P."/>
            <person name="Corum B."/>
            <person name="Cuomo C."/>
            <person name="David R."/>
            <person name="Dawoe T."/>
            <person name="Degray S."/>
            <person name="Dodge S."/>
            <person name="Dooley K."/>
            <person name="Dorje P."/>
            <person name="Dorjee K."/>
            <person name="Dorris L."/>
            <person name="Duffey N."/>
            <person name="Dupes A."/>
            <person name="Elkins T."/>
            <person name="Engels R."/>
            <person name="Erickson J."/>
            <person name="Farina A."/>
            <person name="Faro S."/>
            <person name="Ferreira P."/>
            <person name="Fischer H."/>
            <person name="Fitzgerald M."/>
            <person name="Foley K."/>
            <person name="Gage D."/>
            <person name="Galagan J."/>
            <person name="Gearin G."/>
            <person name="Gnerre S."/>
            <person name="Gnirke A."/>
            <person name="Goyette A."/>
            <person name="Graham J."/>
            <person name="Grandbois E."/>
            <person name="Gyaltsen K."/>
            <person name="Hafez N."/>
            <person name="Hagopian D."/>
            <person name="Hagos B."/>
            <person name="Hall J."/>
            <person name="Hatcher B."/>
            <person name="Heller A."/>
            <person name="Higgins H."/>
            <person name="Honan T."/>
            <person name="Horn A."/>
            <person name="Houde N."/>
            <person name="Hughes L."/>
            <person name="Hulme W."/>
            <person name="Husby E."/>
            <person name="Iliev I."/>
            <person name="Jaffe D."/>
            <person name="Jones C."/>
            <person name="Kamal M."/>
            <person name="Kamat A."/>
            <person name="Kamvysselis M."/>
            <person name="Karlsson E."/>
            <person name="Kells C."/>
            <person name="Kieu A."/>
            <person name="Kisner P."/>
            <person name="Kodira C."/>
            <person name="Kulbokas E."/>
            <person name="Labutti K."/>
            <person name="Lama D."/>
            <person name="Landers T."/>
            <person name="Leger J."/>
            <person name="Levine S."/>
            <person name="Lewis D."/>
            <person name="Lewis T."/>
            <person name="Lindblad-toh K."/>
            <person name="Liu X."/>
            <person name="Lokyitsang T."/>
            <person name="Lokyitsang Y."/>
            <person name="Lucien O."/>
            <person name="Lui A."/>
            <person name="Ma L.J."/>
            <person name="Mabbitt R."/>
            <person name="Macdonald J."/>
            <person name="Maclean C."/>
            <person name="Major J."/>
            <person name="Manning J."/>
            <person name="Marabella R."/>
            <person name="Maru K."/>
            <person name="Matthews C."/>
            <person name="Mauceli E."/>
            <person name="Mccarthy M."/>
            <person name="Mcdonough S."/>
            <person name="Mcghee T."/>
            <person name="Meldrim J."/>
            <person name="Meneus L."/>
            <person name="Mesirov J."/>
            <person name="Mihalev A."/>
            <person name="Mihova T."/>
            <person name="Mikkelsen T."/>
            <person name="Mlenga V."/>
            <person name="Moru K."/>
            <person name="Mozes J."/>
            <person name="Mulrain L."/>
            <person name="Munson G."/>
            <person name="Naylor J."/>
            <person name="Newes C."/>
            <person name="Nguyen C."/>
            <person name="Nguyen N."/>
            <person name="Nguyen T."/>
            <person name="Nicol R."/>
            <person name="Nielsen C."/>
            <person name="Nizzari M."/>
            <person name="Norbu C."/>
            <person name="Norbu N."/>
            <person name="O'donnell P."/>
            <person name="Okoawo O."/>
            <person name="O'leary S."/>
            <person name="Omotosho B."/>
            <person name="O'neill K."/>
            <person name="Osman S."/>
            <person name="Parker S."/>
            <person name="Perrin D."/>
            <person name="Phunkhang P."/>
            <person name="Piqani B."/>
            <person name="Purcell S."/>
            <person name="Rachupka T."/>
            <person name="Ramasamy U."/>
            <person name="Rameau R."/>
            <person name="Ray V."/>
            <person name="Raymond C."/>
            <person name="Retta R."/>
            <person name="Richardson S."/>
            <person name="Rise C."/>
            <person name="Rodriguez J."/>
            <person name="Rogers J."/>
            <person name="Rogov P."/>
            <person name="Rutman M."/>
            <person name="Schupbach R."/>
            <person name="Seaman C."/>
            <person name="Settipalli S."/>
            <person name="Sharpe T."/>
            <person name="Sheridan J."/>
            <person name="Sherpa N."/>
            <person name="Shi J."/>
            <person name="Smirnov S."/>
            <person name="Smith C."/>
            <person name="Sougnez C."/>
            <person name="Spencer B."/>
            <person name="Stalker J."/>
            <person name="Stange-thomann N."/>
            <person name="Stavropoulos S."/>
            <person name="Stetson K."/>
            <person name="Stone C."/>
            <person name="Stone S."/>
            <person name="Stubbs M."/>
            <person name="Talamas J."/>
            <person name="Tchuinga P."/>
            <person name="Tenzing P."/>
            <person name="Tesfaye S."/>
            <person name="Theodore J."/>
            <person name="Thoulutsang Y."/>
            <person name="Topham K."/>
            <person name="Towey S."/>
            <person name="Tsamla T."/>
            <person name="Tsomo N."/>
            <person name="Vallee D."/>
            <person name="Vassiliev H."/>
            <person name="Venkataraman V."/>
            <person name="Vinson J."/>
            <person name="Vo A."/>
            <person name="Wade C."/>
            <person name="Wang S."/>
            <person name="Wangchuk T."/>
            <person name="Wangdi T."/>
            <person name="Whittaker C."/>
            <person name="Wilkinson J."/>
            <person name="Wu Y."/>
            <person name="Wyman D."/>
            <person name="Yadav S."/>
            <person name="Yang S."/>
            <person name="Yang X."/>
            <person name="Yeager S."/>
            <person name="Yee E."/>
            <person name="Young G."/>
            <person name="Zainoun J."/>
            <person name="Zembeck L."/>
            <person name="Zimmer A."/>
            <person name="Zody M."/>
            <person name="Lander E."/>
        </authorList>
    </citation>
    <scope>NUCLEOTIDE SEQUENCE [LARGE SCALE GENOMIC DNA]</scope>
</reference>
<reference evidence="1" key="3">
    <citation type="submission" date="2025-09" db="UniProtKB">
        <authorList>
            <consortium name="Ensembl"/>
        </authorList>
    </citation>
    <scope>IDENTIFICATION</scope>
</reference>
<organism evidence="1 2">
    <name type="scientific">Ciona savignyi</name>
    <name type="common">Pacific transparent sea squirt</name>
    <dbReference type="NCBI Taxonomy" id="51511"/>
    <lineage>
        <taxon>Eukaryota</taxon>
        <taxon>Metazoa</taxon>
        <taxon>Chordata</taxon>
        <taxon>Tunicata</taxon>
        <taxon>Ascidiacea</taxon>
        <taxon>Phlebobranchia</taxon>
        <taxon>Cionidae</taxon>
        <taxon>Ciona</taxon>
    </lineage>
</organism>
<name>H2YJI6_CIOSA</name>
<protein>
    <submittedName>
        <fullName evidence="1">Uncharacterized protein</fullName>
    </submittedName>
</protein>
<dbReference type="Ensembl" id="ENSCSAVT00000005558.1">
    <property type="protein sequence ID" value="ENSCSAVP00000005485.1"/>
    <property type="gene ID" value="ENSCSAVG00000003280.1"/>
</dbReference>
<dbReference type="GeneTree" id="ENSGT00660000097331"/>